<dbReference type="PATRIC" id="fig|1503.3.peg.1197"/>
<dbReference type="SUPFAM" id="SSF55120">
    <property type="entry name" value="Pseudouridine synthase"/>
    <property type="match status" value="1"/>
</dbReference>
<dbReference type="Proteomes" id="UP000037267">
    <property type="component" value="Unassembled WGS sequence"/>
</dbReference>
<feature type="domain" description="RNA-binding S4" evidence="7">
    <location>
        <begin position="13"/>
        <end position="77"/>
    </location>
</feature>
<proteinExistence type="inferred from homology"/>
<evidence type="ECO:0000256" key="2">
    <source>
        <dbReference type="ARBA" id="ARBA00010876"/>
    </source>
</evidence>
<dbReference type="InterPro" id="IPR006225">
    <property type="entry name" value="PsdUridine_synth_RluC/D"/>
</dbReference>
<dbReference type="EMBL" id="LGSS01000001">
    <property type="protein sequence ID" value="KNF10156.1"/>
    <property type="molecule type" value="Genomic_DNA"/>
</dbReference>
<evidence type="ECO:0000256" key="5">
    <source>
        <dbReference type="PROSITE-ProRule" id="PRU00182"/>
    </source>
</evidence>
<dbReference type="NCBIfam" id="TIGR00005">
    <property type="entry name" value="rluA_subfam"/>
    <property type="match status" value="1"/>
</dbReference>
<comment type="function">
    <text evidence="6">Responsible for synthesis of pseudouridine from uracil.</text>
</comment>
<dbReference type="PANTHER" id="PTHR21600:SF83">
    <property type="entry name" value="PSEUDOURIDYLATE SYNTHASE RPUSD4, MITOCHONDRIAL"/>
    <property type="match status" value="1"/>
</dbReference>
<keyword evidence="9" id="KW-1185">Reference proteome</keyword>
<dbReference type="SUPFAM" id="SSF55174">
    <property type="entry name" value="Alpha-L RNA-binding motif"/>
    <property type="match status" value="1"/>
</dbReference>
<dbReference type="GO" id="GO:0120159">
    <property type="term" value="F:rRNA pseudouridine synthase activity"/>
    <property type="evidence" value="ECO:0007669"/>
    <property type="project" value="UniProtKB-ARBA"/>
</dbReference>
<dbReference type="InterPro" id="IPR050188">
    <property type="entry name" value="RluA_PseudoU_synthase"/>
</dbReference>
<dbReference type="GO" id="GO:0000455">
    <property type="term" value="P:enzyme-directed rRNA pseudouridine synthesis"/>
    <property type="evidence" value="ECO:0007669"/>
    <property type="project" value="UniProtKB-ARBA"/>
</dbReference>
<name>A0A0L0WFE7_GOTPU</name>
<dbReference type="Gene3D" id="3.10.290.10">
    <property type="entry name" value="RNA-binding S4 domain"/>
    <property type="match status" value="1"/>
</dbReference>
<comment type="similarity">
    <text evidence="2 6">Belongs to the pseudouridine synthase RluA family.</text>
</comment>
<evidence type="ECO:0000256" key="4">
    <source>
        <dbReference type="PIRSR" id="PIRSR606225-1"/>
    </source>
</evidence>
<dbReference type="AlphaFoldDB" id="A0A0L0WFE7"/>
<protein>
    <recommendedName>
        <fullName evidence="6">Pseudouridine synthase</fullName>
        <ecNumber evidence="6">5.4.99.-</ecNumber>
    </recommendedName>
</protein>
<gene>
    <name evidence="8" type="ORF">CLPU_1c03210</name>
</gene>
<dbReference type="PANTHER" id="PTHR21600">
    <property type="entry name" value="MITOCHONDRIAL RNA PSEUDOURIDINE SYNTHASE"/>
    <property type="match status" value="1"/>
</dbReference>
<dbReference type="InterPro" id="IPR002942">
    <property type="entry name" value="S4_RNA-bd"/>
</dbReference>
<dbReference type="Gene3D" id="3.30.2350.10">
    <property type="entry name" value="Pseudouridine synthase"/>
    <property type="match status" value="1"/>
</dbReference>
<accession>A0A0L0WFE7</accession>
<dbReference type="OrthoDB" id="9807829at2"/>
<keyword evidence="5" id="KW-0694">RNA-binding</keyword>
<evidence type="ECO:0000256" key="6">
    <source>
        <dbReference type="RuleBase" id="RU362028"/>
    </source>
</evidence>
<sequence>MKEIVIDKNEHNQRIDRFLKKYLSNANKSFIYKMLRKKRIKLNGKKANPEDIVVEGDKINLYLSEETIDKFKKNEKEIIKNIRLDIIYEDDNIILINKPKGMLSHSTEKDYKESNIVDQLVGYLYAKGEYVPRLEKTFTPSICNRLDRNTSGLIIGAKNFTSLQLINKSIKEGNIKKYYKCIVKGNMTKNLKLKGYLKKNEKDNKVVVTKKSEKDSKEINTDIKVLKTNGEYTLLEIDLITGRTHQIRAHLSSIGHPIIGDTKYGNVKLNRELKEKYKLKDQFLHAYKIVFNGLEKELEYLNEQEFTANMDRDLIFIEKELFNA</sequence>
<dbReference type="EC" id="5.4.99.-" evidence="6"/>
<dbReference type="PROSITE" id="PS01129">
    <property type="entry name" value="PSI_RLU"/>
    <property type="match status" value="1"/>
</dbReference>
<organism evidence="8 9">
    <name type="scientific">Gottschalkia purinilytica</name>
    <name type="common">Clostridium purinilyticum</name>
    <dbReference type="NCBI Taxonomy" id="1503"/>
    <lineage>
        <taxon>Bacteria</taxon>
        <taxon>Bacillati</taxon>
        <taxon>Bacillota</taxon>
        <taxon>Tissierellia</taxon>
        <taxon>Tissierellales</taxon>
        <taxon>Gottschalkiaceae</taxon>
        <taxon>Gottschalkia</taxon>
    </lineage>
</organism>
<evidence type="ECO:0000313" key="8">
    <source>
        <dbReference type="EMBL" id="KNF10156.1"/>
    </source>
</evidence>
<dbReference type="InterPro" id="IPR006145">
    <property type="entry name" value="PsdUridine_synth_RsuA/RluA"/>
</dbReference>
<dbReference type="GO" id="GO:0003723">
    <property type="term" value="F:RNA binding"/>
    <property type="evidence" value="ECO:0007669"/>
    <property type="project" value="UniProtKB-KW"/>
</dbReference>
<dbReference type="CDD" id="cd00165">
    <property type="entry name" value="S4"/>
    <property type="match status" value="1"/>
</dbReference>
<dbReference type="InterPro" id="IPR020103">
    <property type="entry name" value="PsdUridine_synth_cat_dom_sf"/>
</dbReference>
<keyword evidence="3 6" id="KW-0413">Isomerase</keyword>
<evidence type="ECO:0000256" key="3">
    <source>
        <dbReference type="ARBA" id="ARBA00023235"/>
    </source>
</evidence>
<evidence type="ECO:0000313" key="9">
    <source>
        <dbReference type="Proteomes" id="UP000037267"/>
    </source>
</evidence>
<evidence type="ECO:0000259" key="7">
    <source>
        <dbReference type="SMART" id="SM00363"/>
    </source>
</evidence>
<reference evidence="9" key="1">
    <citation type="submission" date="2015-07" db="EMBL/GenBank/DDBJ databases">
        <title>Draft genome sequence of the purine-degrading Gottschalkia purinilyticum DSM 1384 (formerly Clostridium purinilyticum).</title>
        <authorList>
            <person name="Poehlein A."/>
            <person name="Schiel-Bengelsdorf B."/>
            <person name="Bengelsdorf F.R."/>
            <person name="Daniel R."/>
            <person name="Duerre P."/>
        </authorList>
    </citation>
    <scope>NUCLEOTIDE SEQUENCE [LARGE SCALE GENOMIC DNA]</scope>
    <source>
        <strain evidence="9">DSM 1384</strain>
    </source>
</reference>
<dbReference type="CDD" id="cd02869">
    <property type="entry name" value="PseudoU_synth_RluA_like"/>
    <property type="match status" value="1"/>
</dbReference>
<dbReference type="PROSITE" id="PS50889">
    <property type="entry name" value="S4"/>
    <property type="match status" value="1"/>
</dbReference>
<dbReference type="InterPro" id="IPR036986">
    <property type="entry name" value="S4_RNA-bd_sf"/>
</dbReference>
<comment type="caution">
    <text evidence="8">The sequence shown here is derived from an EMBL/GenBank/DDBJ whole genome shotgun (WGS) entry which is preliminary data.</text>
</comment>
<feature type="active site" evidence="4">
    <location>
        <position position="147"/>
    </location>
</feature>
<comment type="catalytic activity">
    <reaction evidence="1 6">
        <text>a uridine in RNA = a pseudouridine in RNA</text>
        <dbReference type="Rhea" id="RHEA:48348"/>
        <dbReference type="Rhea" id="RHEA-COMP:12068"/>
        <dbReference type="Rhea" id="RHEA-COMP:12069"/>
        <dbReference type="ChEBI" id="CHEBI:65314"/>
        <dbReference type="ChEBI" id="CHEBI:65315"/>
    </reaction>
</comment>
<dbReference type="InterPro" id="IPR006224">
    <property type="entry name" value="PsdUridine_synth_RluA-like_CS"/>
</dbReference>
<dbReference type="Pfam" id="PF01479">
    <property type="entry name" value="S4"/>
    <property type="match status" value="1"/>
</dbReference>
<dbReference type="SMART" id="SM00363">
    <property type="entry name" value="S4"/>
    <property type="match status" value="1"/>
</dbReference>
<dbReference type="RefSeq" id="WP_050353878.1">
    <property type="nucleotide sequence ID" value="NZ_LGSS01000001.1"/>
</dbReference>
<dbReference type="Pfam" id="PF00849">
    <property type="entry name" value="PseudoU_synth_2"/>
    <property type="match status" value="1"/>
</dbReference>
<dbReference type="STRING" id="1503.CLPU_1c03210"/>
<evidence type="ECO:0000256" key="1">
    <source>
        <dbReference type="ARBA" id="ARBA00000073"/>
    </source>
</evidence>